<evidence type="ECO:0000313" key="3">
    <source>
        <dbReference type="Proteomes" id="UP000534677"/>
    </source>
</evidence>
<evidence type="ECO:0000313" key="2">
    <source>
        <dbReference type="EMBL" id="MBC2385585.1"/>
    </source>
</evidence>
<keyword evidence="1" id="KW-0472">Membrane</keyword>
<evidence type="ECO:0000256" key="1">
    <source>
        <dbReference type="SAM" id="Phobius"/>
    </source>
</evidence>
<sequence>MSERNLFGERSGANSMSWADTVQAYDRGELGLYVDRGLALRAASNGLKTGALGPICGIAAPFALIAGVAMAFLMAWWWGLIGAFLCWLCFRVSRSSAIRAVRKAVLENQAHFYALRDLKVVCFERIKS</sequence>
<dbReference type="Proteomes" id="UP000534677">
    <property type="component" value="Unassembled WGS sequence"/>
</dbReference>
<dbReference type="EMBL" id="JAAXCZ010000033">
    <property type="protein sequence ID" value="MBC2385585.1"/>
    <property type="molecule type" value="Genomic_DNA"/>
</dbReference>
<comment type="caution">
    <text evidence="2">The sequence shown here is derived from an EMBL/GenBank/DDBJ whole genome shotgun (WGS) entry which is preliminary data.</text>
</comment>
<feature type="transmembrane region" description="Helical" evidence="1">
    <location>
        <begin position="51"/>
        <end position="69"/>
    </location>
</feature>
<dbReference type="RefSeq" id="WP_185710993.1">
    <property type="nucleotide sequence ID" value="NZ_JAAXCZ010000033.1"/>
</dbReference>
<keyword evidence="1" id="KW-0812">Transmembrane</keyword>
<keyword evidence="3" id="KW-1185">Reference proteome</keyword>
<accession>A0ABR6TIG4</accession>
<feature type="transmembrane region" description="Helical" evidence="1">
    <location>
        <begin position="75"/>
        <end position="93"/>
    </location>
</feature>
<proteinExistence type="predicted"/>
<protein>
    <submittedName>
        <fullName evidence="2">Uncharacterized protein</fullName>
    </submittedName>
</protein>
<keyword evidence="1" id="KW-1133">Transmembrane helix</keyword>
<reference evidence="2 3" key="1">
    <citation type="submission" date="2020-04" db="EMBL/GenBank/DDBJ databases">
        <title>Pseudomonas crami sp. nov., a novel proteolytic bacterial species isolated from cream.</title>
        <authorList>
            <person name="Hofmann K."/>
            <person name="Woller A."/>
            <person name="Huptas C."/>
            <person name="Wenning M."/>
            <person name="Scherer S."/>
            <person name="Doll E.V."/>
        </authorList>
    </citation>
    <scope>NUCLEOTIDE SEQUENCE [LARGE SCALE GENOMIC DNA]</scope>
    <source>
        <strain evidence="2 3">WS 5096</strain>
    </source>
</reference>
<gene>
    <name evidence="2" type="ORF">HF209_32025</name>
</gene>
<organism evidence="2 3">
    <name type="scientific">Pseudomonas cremoris</name>
    <dbReference type="NCBI Taxonomy" id="2724178"/>
    <lineage>
        <taxon>Bacteria</taxon>
        <taxon>Pseudomonadati</taxon>
        <taxon>Pseudomonadota</taxon>
        <taxon>Gammaproteobacteria</taxon>
        <taxon>Pseudomonadales</taxon>
        <taxon>Pseudomonadaceae</taxon>
        <taxon>Pseudomonas</taxon>
    </lineage>
</organism>
<name>A0ABR6TIG4_9PSED</name>